<protein>
    <submittedName>
        <fullName evidence="5">Uncharacterized protein</fullName>
    </submittedName>
</protein>
<gene>
    <name evidence="5" type="ORF">TRAPUB_13662</name>
    <name evidence="4" type="ORF">TRAPUB_174</name>
    <name evidence="3" type="ORF">TRAPUB_183</name>
    <name evidence="2" type="ORF">TRAPUB_7394</name>
</gene>
<name>A0A1M2VQM4_TRAPU</name>
<proteinExistence type="predicted"/>
<dbReference type="EMBL" id="MNAD01000994">
    <property type="protein sequence ID" value="OJT08926.1"/>
    <property type="molecule type" value="Genomic_DNA"/>
</dbReference>
<dbReference type="EMBL" id="MNAD01000874">
    <property type="protein sequence ID" value="OJT09850.1"/>
    <property type="molecule type" value="Genomic_DNA"/>
</dbReference>
<evidence type="ECO:0000313" key="3">
    <source>
        <dbReference type="EMBL" id="OJT08918.1"/>
    </source>
</evidence>
<dbReference type="EMBL" id="MNAD01000995">
    <property type="protein sequence ID" value="OJT08918.1"/>
    <property type="molecule type" value="Genomic_DNA"/>
</dbReference>
<evidence type="ECO:0000313" key="6">
    <source>
        <dbReference type="Proteomes" id="UP000184267"/>
    </source>
</evidence>
<accession>A0A1M2VQM4</accession>
<evidence type="ECO:0000256" key="1">
    <source>
        <dbReference type="SAM" id="MobiDB-lite"/>
    </source>
</evidence>
<dbReference type="EMBL" id="MNAD01001699">
    <property type="protein sequence ID" value="OJT02136.1"/>
    <property type="molecule type" value="Genomic_DNA"/>
</dbReference>
<organism evidence="5 6">
    <name type="scientific">Trametes pubescens</name>
    <name type="common">White-rot fungus</name>
    <dbReference type="NCBI Taxonomy" id="154538"/>
    <lineage>
        <taxon>Eukaryota</taxon>
        <taxon>Fungi</taxon>
        <taxon>Dikarya</taxon>
        <taxon>Basidiomycota</taxon>
        <taxon>Agaricomycotina</taxon>
        <taxon>Agaricomycetes</taxon>
        <taxon>Polyporales</taxon>
        <taxon>Polyporaceae</taxon>
        <taxon>Trametes</taxon>
    </lineage>
</organism>
<sequence length="190" mass="21695">MHAESIRVLFRNIVTCFGTAKARYSLGPANLEDQHLDWMDHLDWDGVMVVIAEILLQCYSLVVIRPSPHGEDVEEFAAVVDNDWLFTCDEANRLVKWKTPDTPMWAHLRFQLVEDFWLFVAQFAEARTYALRDKTESADQLKAMVKSFRTFFVVATAMNAHNPFDGRPDPDPVRFGADVPMHDSSGDESS</sequence>
<evidence type="ECO:0000313" key="2">
    <source>
        <dbReference type="EMBL" id="OJT02136.1"/>
    </source>
</evidence>
<evidence type="ECO:0000313" key="5">
    <source>
        <dbReference type="EMBL" id="OJT09850.1"/>
    </source>
</evidence>
<feature type="compositionally biased region" description="Basic and acidic residues" evidence="1">
    <location>
        <begin position="180"/>
        <end position="190"/>
    </location>
</feature>
<keyword evidence="6" id="KW-1185">Reference proteome</keyword>
<comment type="caution">
    <text evidence="5">The sequence shown here is derived from an EMBL/GenBank/DDBJ whole genome shotgun (WGS) entry which is preliminary data.</text>
</comment>
<evidence type="ECO:0000313" key="4">
    <source>
        <dbReference type="EMBL" id="OJT08926.1"/>
    </source>
</evidence>
<dbReference type="OrthoDB" id="2738146at2759"/>
<feature type="region of interest" description="Disordered" evidence="1">
    <location>
        <begin position="163"/>
        <end position="190"/>
    </location>
</feature>
<dbReference type="AlphaFoldDB" id="A0A1M2VQM4"/>
<dbReference type="Proteomes" id="UP000184267">
    <property type="component" value="Unassembled WGS sequence"/>
</dbReference>
<reference evidence="5 6" key="1">
    <citation type="submission" date="2016-10" db="EMBL/GenBank/DDBJ databases">
        <title>Genome sequence of the basidiomycete white-rot fungus Trametes pubescens.</title>
        <authorList>
            <person name="Makela M.R."/>
            <person name="Granchi Z."/>
            <person name="Peng M."/>
            <person name="De Vries R.P."/>
            <person name="Grigoriev I."/>
            <person name="Riley R."/>
            <person name="Hilden K."/>
        </authorList>
    </citation>
    <scope>NUCLEOTIDE SEQUENCE [LARGE SCALE GENOMIC DNA]</scope>
    <source>
        <strain evidence="5 6">FBCC735</strain>
    </source>
</reference>